<accession>A0A226C197</accession>
<proteinExistence type="predicted"/>
<evidence type="ECO:0000313" key="3">
    <source>
        <dbReference type="Proteomes" id="UP000214588"/>
    </source>
</evidence>
<dbReference type="GO" id="GO:0016020">
    <property type="term" value="C:membrane"/>
    <property type="evidence" value="ECO:0007669"/>
    <property type="project" value="InterPro"/>
</dbReference>
<evidence type="ECO:0008006" key="4">
    <source>
        <dbReference type="Google" id="ProtNLM"/>
    </source>
</evidence>
<evidence type="ECO:0000313" key="2">
    <source>
        <dbReference type="EMBL" id="OWZ84951.1"/>
    </source>
</evidence>
<protein>
    <recommendedName>
        <fullName evidence="4">AbrB family transcriptional regulator</fullName>
    </recommendedName>
</protein>
<feature type="transmembrane region" description="Helical" evidence="1">
    <location>
        <begin position="90"/>
        <end position="114"/>
    </location>
</feature>
<dbReference type="GO" id="GO:0010468">
    <property type="term" value="P:regulation of gene expression"/>
    <property type="evidence" value="ECO:0007669"/>
    <property type="project" value="InterPro"/>
</dbReference>
<feature type="transmembrane region" description="Helical" evidence="1">
    <location>
        <begin position="147"/>
        <end position="169"/>
    </location>
</feature>
<evidence type="ECO:0000256" key="1">
    <source>
        <dbReference type="SAM" id="Phobius"/>
    </source>
</evidence>
<feature type="transmembrane region" description="Helical" evidence="1">
    <location>
        <begin position="201"/>
        <end position="219"/>
    </location>
</feature>
<organism evidence="2 3">
    <name type="scientific">Natranaerobius trueperi</name>
    <dbReference type="NCBI Taxonomy" id="759412"/>
    <lineage>
        <taxon>Bacteria</taxon>
        <taxon>Bacillati</taxon>
        <taxon>Bacillota</taxon>
        <taxon>Clostridia</taxon>
        <taxon>Natranaerobiales</taxon>
        <taxon>Natranaerobiaceae</taxon>
        <taxon>Natranaerobius</taxon>
    </lineage>
</organism>
<keyword evidence="1" id="KW-0472">Membrane</keyword>
<gene>
    <name evidence="2" type="ORF">CDO51_00665</name>
</gene>
<keyword evidence="1" id="KW-1133">Transmembrane helix</keyword>
<comment type="caution">
    <text evidence="2">The sequence shown here is derived from an EMBL/GenBank/DDBJ whole genome shotgun (WGS) entry which is preliminary data.</text>
</comment>
<dbReference type="Pfam" id="PF05145">
    <property type="entry name" value="AbrB"/>
    <property type="match status" value="2"/>
</dbReference>
<dbReference type="InterPro" id="IPR007820">
    <property type="entry name" value="AbrB_fam"/>
</dbReference>
<dbReference type="AlphaFoldDB" id="A0A226C197"/>
<dbReference type="PANTHER" id="PTHR38457">
    <property type="entry name" value="REGULATOR ABRB-RELATED"/>
    <property type="match status" value="1"/>
</dbReference>
<dbReference type="InterPro" id="IPR017516">
    <property type="entry name" value="AbrB_dup"/>
</dbReference>
<feature type="transmembrane region" description="Helical" evidence="1">
    <location>
        <begin position="9"/>
        <end position="27"/>
    </location>
</feature>
<sequence>MSFIKGDHIMYNIFGLLLLYSLGVLGWKIGDKLNIPAAPVLGGILIVGTLRIMGIDLPYLPDSIVFLLQIALGVMVGAKFDRDAFRSLRLIALPAIIISSWAVIITLLFGYIIAMISPLDIVTGILGSSIGGLPEMTILAHDTQADAITMVLFHVFRILATMMIFPPIIRYIQLKNKSMGTDNFKKSITSEKNPPLRIERLVLTFVAAGLFGGLLIYLGVPAGGLVGGLIFIVVATYLDIPIQVPPSHTLSWFLVGIGLMVSNQFSPETLELILSGDLIIPLLFSVVFTLGSSLLVSYGIYKLTGWDYIVCFLASAPAGFTVMTGLALKEGYDPIKVSLLHLSRLVTLKLVIPFLFMIFY</sequence>
<dbReference type="Proteomes" id="UP000214588">
    <property type="component" value="Unassembled WGS sequence"/>
</dbReference>
<dbReference type="PANTHER" id="PTHR38457:SF1">
    <property type="entry name" value="REGULATOR ABRB-RELATED"/>
    <property type="match status" value="1"/>
</dbReference>
<feature type="transmembrane region" description="Helical" evidence="1">
    <location>
        <begin position="33"/>
        <end position="52"/>
    </location>
</feature>
<reference evidence="2 3" key="1">
    <citation type="submission" date="2017-06" db="EMBL/GenBank/DDBJ databases">
        <title>Draft Genome Sequence of Natranaerobius trueperi halophilic, alkalithermophilic bacteria from soda lakes.</title>
        <authorList>
            <person name="Zhao B."/>
        </authorList>
    </citation>
    <scope>NUCLEOTIDE SEQUENCE [LARGE SCALE GENOMIC DNA]</scope>
    <source>
        <strain evidence="2 3">DSM 18760</strain>
    </source>
</reference>
<dbReference type="NCBIfam" id="TIGR03082">
    <property type="entry name" value="Gneg_AbrB_dup"/>
    <property type="match status" value="1"/>
</dbReference>
<feature type="transmembrane region" description="Helical" evidence="1">
    <location>
        <begin position="278"/>
        <end position="301"/>
    </location>
</feature>
<keyword evidence="1" id="KW-0812">Transmembrane</keyword>
<keyword evidence="3" id="KW-1185">Reference proteome</keyword>
<feature type="transmembrane region" description="Helical" evidence="1">
    <location>
        <begin position="59"/>
        <end position="78"/>
    </location>
</feature>
<feature type="transmembrane region" description="Helical" evidence="1">
    <location>
        <begin position="308"/>
        <end position="328"/>
    </location>
</feature>
<dbReference type="EMBL" id="NIQC01000001">
    <property type="protein sequence ID" value="OWZ84951.1"/>
    <property type="molecule type" value="Genomic_DNA"/>
</dbReference>
<feature type="transmembrane region" description="Helical" evidence="1">
    <location>
        <begin position="340"/>
        <end position="359"/>
    </location>
</feature>
<name>A0A226C197_9FIRM</name>